<dbReference type="Proteomes" id="UP000008363">
    <property type="component" value="Unassembled WGS sequence"/>
</dbReference>
<evidence type="ECO:0000259" key="2">
    <source>
        <dbReference type="Pfam" id="PF13556"/>
    </source>
</evidence>
<evidence type="ECO:0008006" key="7">
    <source>
        <dbReference type="Google" id="ProtNLM"/>
    </source>
</evidence>
<dbReference type="eggNOG" id="COG2508">
    <property type="taxonomic scope" value="Bacteria"/>
</dbReference>
<accession>K6VSD1</accession>
<organism evidence="5 6">
    <name type="scientific">Gordonia rhizosphera NBRC 16068</name>
    <dbReference type="NCBI Taxonomy" id="1108045"/>
    <lineage>
        <taxon>Bacteria</taxon>
        <taxon>Bacillati</taxon>
        <taxon>Actinomycetota</taxon>
        <taxon>Actinomycetes</taxon>
        <taxon>Mycobacteriales</taxon>
        <taxon>Gordoniaceae</taxon>
        <taxon>Gordonia</taxon>
    </lineage>
</organism>
<dbReference type="InterPro" id="IPR025736">
    <property type="entry name" value="PucR_C-HTH_dom"/>
</dbReference>
<gene>
    <name evidence="5" type="ORF">GORHZ_070_00400</name>
</gene>
<evidence type="ECO:0000259" key="4">
    <source>
        <dbReference type="Pfam" id="PF17853"/>
    </source>
</evidence>
<evidence type="ECO:0000313" key="6">
    <source>
        <dbReference type="Proteomes" id="UP000008363"/>
    </source>
</evidence>
<reference evidence="5 6" key="1">
    <citation type="submission" date="2012-08" db="EMBL/GenBank/DDBJ databases">
        <title>Whole genome shotgun sequence of Gordonia rhizosphera NBRC 16068.</title>
        <authorList>
            <person name="Takarada H."/>
            <person name="Isaki S."/>
            <person name="Hosoyama A."/>
            <person name="Tsuchikane K."/>
            <person name="Katsumata H."/>
            <person name="Baba S."/>
            <person name="Ohji S."/>
            <person name="Yamazaki S."/>
            <person name="Fujita N."/>
        </authorList>
    </citation>
    <scope>NUCLEOTIDE SEQUENCE [LARGE SCALE GENOMIC DNA]</scope>
    <source>
        <strain evidence="5 6">NBRC 16068</strain>
    </source>
</reference>
<dbReference type="Pfam" id="PF17853">
    <property type="entry name" value="GGDEF_2"/>
    <property type="match status" value="1"/>
</dbReference>
<feature type="domain" description="PucR C-terminal helix-turn-helix" evidence="2">
    <location>
        <begin position="361"/>
        <end position="417"/>
    </location>
</feature>
<dbReference type="InterPro" id="IPR042070">
    <property type="entry name" value="PucR_C-HTH_sf"/>
</dbReference>
<dbReference type="Pfam" id="PF13556">
    <property type="entry name" value="HTH_30"/>
    <property type="match status" value="1"/>
</dbReference>
<dbReference type="EMBL" id="BAHC01000070">
    <property type="protein sequence ID" value="GAB89785.1"/>
    <property type="molecule type" value="Genomic_DNA"/>
</dbReference>
<keyword evidence="6" id="KW-1185">Reference proteome</keyword>
<comment type="caution">
    <text evidence="5">The sequence shown here is derived from an EMBL/GenBank/DDBJ whole genome shotgun (WGS) entry which is preliminary data.</text>
</comment>
<sequence>MVHDDNQSRNADSVAAMIDRISGQSNDLIGGIQQHLAAEIVELRGDTQLLELLRASVAGNVETVIDALRYDIAIERVEPPTAALEYARRLAQRGIPVKALIRAYRLGYQQMLDYTLAEIRKAKLEPGPALDVFEAVSSVSFQYIDRLSEQVADAYETERERWVENRNSVRAVRVRELLDGPDDHAGTIDVDAASTAIRYPLRRTHLAMILWTGQNDAPGRELLDLERFVRELGESLKLRDGALFVAADRVSGWGWLPLGDADSTADAIDHLRRFASDTPDALCLAVGAPLPGLNGFRRSHRQAQNARGVAVAGSSEPRLTMAGDPGVAPAALLAGDLAQTREWVGDTLGALAKNTDNDARLRETLRVFLHENGSYKAAAEQLNLHHNSVKYRVQRAFERRGRSITDDRLDVELALLACHHFGSAVLAAPTSD</sequence>
<dbReference type="InterPro" id="IPR025751">
    <property type="entry name" value="RsbRD_N_dom"/>
</dbReference>
<protein>
    <recommendedName>
        <fullName evidence="7">CdaR family transcriptional regulator</fullName>
    </recommendedName>
</protein>
<dbReference type="InterPro" id="IPR051448">
    <property type="entry name" value="CdaR-like_regulators"/>
</dbReference>
<dbReference type="Pfam" id="PF14361">
    <property type="entry name" value="RsbRD_N"/>
    <property type="match status" value="1"/>
</dbReference>
<dbReference type="PANTHER" id="PTHR33744">
    <property type="entry name" value="CARBOHYDRATE DIACID REGULATOR"/>
    <property type="match status" value="1"/>
</dbReference>
<dbReference type="AlphaFoldDB" id="K6VSD1"/>
<proteinExistence type="inferred from homology"/>
<dbReference type="InterPro" id="IPR041522">
    <property type="entry name" value="CdaR_GGDEF"/>
</dbReference>
<evidence type="ECO:0000256" key="1">
    <source>
        <dbReference type="ARBA" id="ARBA00006754"/>
    </source>
</evidence>
<feature type="domain" description="RsbT co-antagonist protein RsbRD N-terminal" evidence="3">
    <location>
        <begin position="31"/>
        <end position="170"/>
    </location>
</feature>
<name>K6VSD1_9ACTN</name>
<evidence type="ECO:0000259" key="3">
    <source>
        <dbReference type="Pfam" id="PF14361"/>
    </source>
</evidence>
<feature type="domain" description="CdaR GGDEF-like" evidence="4">
    <location>
        <begin position="189"/>
        <end position="307"/>
    </location>
</feature>
<evidence type="ECO:0000313" key="5">
    <source>
        <dbReference type="EMBL" id="GAB89785.1"/>
    </source>
</evidence>
<dbReference type="PANTHER" id="PTHR33744:SF1">
    <property type="entry name" value="DNA-BINDING TRANSCRIPTIONAL ACTIVATOR ADER"/>
    <property type="match status" value="1"/>
</dbReference>
<comment type="similarity">
    <text evidence="1">Belongs to the CdaR family.</text>
</comment>
<dbReference type="STRING" id="1108045.GORHZ_070_00400"/>
<dbReference type="Gene3D" id="1.10.10.2840">
    <property type="entry name" value="PucR C-terminal helix-turn-helix domain"/>
    <property type="match status" value="1"/>
</dbReference>